<reference evidence="3 4" key="1">
    <citation type="submission" date="2017-07" db="EMBL/GenBank/DDBJ databases">
        <title>The genome sequence of Paludifilum halophilum highlights mechanisms for microbial adaptation to high salt environemnts.</title>
        <authorList>
            <person name="Belbahri L."/>
        </authorList>
    </citation>
    <scope>NUCLEOTIDE SEQUENCE [LARGE SCALE GENOMIC DNA]</scope>
    <source>
        <strain evidence="3 4">DSM 102817</strain>
    </source>
</reference>
<evidence type="ECO:0000259" key="2">
    <source>
        <dbReference type="Pfam" id="PF01551"/>
    </source>
</evidence>
<proteinExistence type="predicted"/>
<dbReference type="OrthoDB" id="2986589at2"/>
<evidence type="ECO:0000256" key="1">
    <source>
        <dbReference type="SAM" id="Phobius"/>
    </source>
</evidence>
<dbReference type="GO" id="GO:0004222">
    <property type="term" value="F:metalloendopeptidase activity"/>
    <property type="evidence" value="ECO:0007669"/>
    <property type="project" value="TreeGrafter"/>
</dbReference>
<sequence length="259" mass="30045">MREWYQGVKKRRERQMKAIRDSQYGTGAGWGRYGQPVWQKRETGKSEDLPWNRPGQWMEESEKKKEGRWVVQAFFAFFLLTGTYLVFQSQVPAGKQVQAFITEVMERDYNFRGVAQWYQENIDGSPAILPTFREKNEQEKSEQRWIAPVKGELTGSFKKEDRGVTLRTSEQAPVVSAAEGWVVEAGRKEGLGLTVVVRHTDGRETWYGWLKEIRVKEKDWVKPEQLLGETGGRDGEPLLFFALKRGDQFVDPTKVITFE</sequence>
<dbReference type="PANTHER" id="PTHR21666:SF270">
    <property type="entry name" value="MUREIN HYDROLASE ACTIVATOR ENVC"/>
    <property type="match status" value="1"/>
</dbReference>
<organism evidence="3 4">
    <name type="scientific">Paludifilum halophilum</name>
    <dbReference type="NCBI Taxonomy" id="1642702"/>
    <lineage>
        <taxon>Bacteria</taxon>
        <taxon>Bacillati</taxon>
        <taxon>Bacillota</taxon>
        <taxon>Bacilli</taxon>
        <taxon>Bacillales</taxon>
        <taxon>Thermoactinomycetaceae</taxon>
        <taxon>Paludifilum</taxon>
    </lineage>
</organism>
<keyword evidence="1" id="KW-0472">Membrane</keyword>
<dbReference type="InterPro" id="IPR016047">
    <property type="entry name" value="M23ase_b-sheet_dom"/>
</dbReference>
<name>A0A235B8D4_9BACL</name>
<gene>
    <name evidence="3" type="ORF">CHM34_05190</name>
</gene>
<evidence type="ECO:0000313" key="4">
    <source>
        <dbReference type="Proteomes" id="UP000215459"/>
    </source>
</evidence>
<dbReference type="Proteomes" id="UP000215459">
    <property type="component" value="Unassembled WGS sequence"/>
</dbReference>
<comment type="caution">
    <text evidence="3">The sequence shown here is derived from an EMBL/GenBank/DDBJ whole genome shotgun (WGS) entry which is preliminary data.</text>
</comment>
<dbReference type="AlphaFoldDB" id="A0A235B8D4"/>
<evidence type="ECO:0000313" key="3">
    <source>
        <dbReference type="EMBL" id="OYD08249.1"/>
    </source>
</evidence>
<dbReference type="InterPro" id="IPR011055">
    <property type="entry name" value="Dup_hybrid_motif"/>
</dbReference>
<accession>A0A235B8D4</accession>
<keyword evidence="1" id="KW-0812">Transmembrane</keyword>
<keyword evidence="1" id="KW-1133">Transmembrane helix</keyword>
<dbReference type="EMBL" id="NOWF01000003">
    <property type="protein sequence ID" value="OYD08249.1"/>
    <property type="molecule type" value="Genomic_DNA"/>
</dbReference>
<dbReference type="Pfam" id="PF01551">
    <property type="entry name" value="Peptidase_M23"/>
    <property type="match status" value="1"/>
</dbReference>
<dbReference type="PANTHER" id="PTHR21666">
    <property type="entry name" value="PEPTIDASE-RELATED"/>
    <property type="match status" value="1"/>
</dbReference>
<protein>
    <recommendedName>
        <fullName evidence="2">M23ase beta-sheet core domain-containing protein</fullName>
    </recommendedName>
</protein>
<feature type="transmembrane region" description="Helical" evidence="1">
    <location>
        <begin position="69"/>
        <end position="87"/>
    </location>
</feature>
<feature type="domain" description="M23ase beta-sheet core" evidence="2">
    <location>
        <begin position="161"/>
        <end position="252"/>
    </location>
</feature>
<dbReference type="InterPro" id="IPR050570">
    <property type="entry name" value="Cell_wall_metabolism_enzyme"/>
</dbReference>
<dbReference type="Gene3D" id="2.70.70.10">
    <property type="entry name" value="Glucose Permease (Domain IIA)"/>
    <property type="match status" value="1"/>
</dbReference>
<dbReference type="CDD" id="cd12797">
    <property type="entry name" value="M23_peptidase"/>
    <property type="match status" value="1"/>
</dbReference>
<dbReference type="SUPFAM" id="SSF51261">
    <property type="entry name" value="Duplicated hybrid motif"/>
    <property type="match status" value="1"/>
</dbReference>
<dbReference type="RefSeq" id="WP_094263554.1">
    <property type="nucleotide sequence ID" value="NZ_NOWF01000003.1"/>
</dbReference>
<keyword evidence="4" id="KW-1185">Reference proteome</keyword>